<feature type="region of interest" description="Disordered" evidence="2">
    <location>
        <begin position="663"/>
        <end position="724"/>
    </location>
</feature>
<keyword evidence="3" id="KW-0812">Transmembrane</keyword>
<dbReference type="InterPro" id="IPR018490">
    <property type="entry name" value="cNMP-bd_dom_sf"/>
</dbReference>
<sequence length="847" mass="90229">MADERRWCTGAGGAAVSPSQYHRPSLRTMSGQRLPSPSLSGASPAAQSAPAARAARPVRAPAAYAASRRLGGPASAAQSMIPMLHARATTDPRAPRTPTSPPPGTLRQLLRDMHDVGSAEDVVASARGHHGASGGDGARACARVGVDANDAGAGSADNSGAAVSAEVRARRRSPVRTDSEHARRFGGVEGGRSSYTELAAPELPRWEQYDHAHDSLLARLEELKMSAGRADVRTGQRRMLDKELFDENEQAVGLAIMPDSAFKARWDALVLLTLALSCVFSPLLAAFAPDLALDAGGHAWLSAAGVLVVIVLALDVAVSARTAFMDDGVYIRLPRLILAHYAASYHLPLDLLAALPLRTVLTRGGSCWRIARDGDGAPARASFFELVCLWDLFKLNKLYRTLDALRDGARVQPAVASLAKLLLGLAYMWIWTGTMYFYVASAETARHAALGHAPGAFGPHNYFPPTAPVALKVARSIFWGISVTANIGPDILPETFVEVLFTTLCSLLSTSVYALTIGSAATSFTELQAPLLARRRRLEQLNEYMRYKRVPVRLQERVNSFFDYRGLSLLGIVSDGDVMAKMPLSLSAQLSIALNQSLFSQVPLFQECSANLLLAMVSRLVPLIHMPGDLIIRQGTEGKALHFINRGQCLVLKTIGTPAGAAPCAPPSHDGGAVASGEAGARAPERAAAHRRSPLGRALSRMRPGSGGRGGGAPEPILGRQSGASTPRPLVEFIALLGESEFFGEGALLSRGVTAATVRAVTYCDLLALFAHDFHLVVRDFPYFAVVVDEHAAALHRRSNVPLEQRVVLPDPAARPDSVAQACAHDAAVDAEATSRSPRAQTPSRRM</sequence>
<feature type="compositionally biased region" description="Low complexity" evidence="2">
    <location>
        <begin position="151"/>
        <end position="166"/>
    </location>
</feature>
<reference evidence="5" key="1">
    <citation type="submission" date="2021-05" db="EMBL/GenBank/DDBJ databases">
        <title>The genome of the haptophyte Pavlova lutheri (Diacronema luteri, Pavlovales) - a model for lipid biosynthesis in eukaryotic algae.</title>
        <authorList>
            <person name="Hulatt C.J."/>
            <person name="Posewitz M.C."/>
        </authorList>
    </citation>
    <scope>NUCLEOTIDE SEQUENCE</scope>
    <source>
        <strain evidence="5">NIVA-4/92</strain>
    </source>
</reference>
<dbReference type="Proteomes" id="UP000751190">
    <property type="component" value="Unassembled WGS sequence"/>
</dbReference>
<protein>
    <recommendedName>
        <fullName evidence="4">Cyclic nucleotide-binding domain-containing protein</fullName>
    </recommendedName>
</protein>
<dbReference type="InterPro" id="IPR050866">
    <property type="entry name" value="CNG_cation_channel"/>
</dbReference>
<dbReference type="SUPFAM" id="SSF51206">
    <property type="entry name" value="cAMP-binding domain-like"/>
    <property type="match status" value="1"/>
</dbReference>
<evidence type="ECO:0000256" key="2">
    <source>
        <dbReference type="SAM" id="MobiDB-lite"/>
    </source>
</evidence>
<gene>
    <name evidence="5" type="ORF">KFE25_009532</name>
</gene>
<evidence type="ECO:0000256" key="3">
    <source>
        <dbReference type="SAM" id="Phobius"/>
    </source>
</evidence>
<organism evidence="5 6">
    <name type="scientific">Diacronema lutheri</name>
    <name type="common">Unicellular marine alga</name>
    <name type="synonym">Monochrysis lutheri</name>
    <dbReference type="NCBI Taxonomy" id="2081491"/>
    <lineage>
        <taxon>Eukaryota</taxon>
        <taxon>Haptista</taxon>
        <taxon>Haptophyta</taxon>
        <taxon>Pavlovophyceae</taxon>
        <taxon>Pavlovales</taxon>
        <taxon>Pavlovaceae</taxon>
        <taxon>Diacronema</taxon>
    </lineage>
</organism>
<dbReference type="AlphaFoldDB" id="A0A8J6CHG0"/>
<feature type="compositionally biased region" description="Polar residues" evidence="2">
    <location>
        <begin position="17"/>
        <end position="31"/>
    </location>
</feature>
<keyword evidence="6" id="KW-1185">Reference proteome</keyword>
<evidence type="ECO:0000256" key="1">
    <source>
        <dbReference type="ARBA" id="ARBA00023286"/>
    </source>
</evidence>
<dbReference type="InterPro" id="IPR014710">
    <property type="entry name" value="RmlC-like_jellyroll"/>
</dbReference>
<name>A0A8J6CHG0_DIALT</name>
<feature type="region of interest" description="Disordered" evidence="2">
    <location>
        <begin position="1"/>
        <end position="62"/>
    </location>
</feature>
<dbReference type="Gene3D" id="1.10.287.70">
    <property type="match status" value="1"/>
</dbReference>
<keyword evidence="3" id="KW-1133">Transmembrane helix</keyword>
<evidence type="ECO:0000259" key="4">
    <source>
        <dbReference type="PROSITE" id="PS50042"/>
    </source>
</evidence>
<evidence type="ECO:0000313" key="5">
    <source>
        <dbReference type="EMBL" id="KAG8471111.1"/>
    </source>
</evidence>
<dbReference type="SUPFAM" id="SSF81324">
    <property type="entry name" value="Voltage-gated potassium channels"/>
    <property type="match status" value="1"/>
</dbReference>
<feature type="transmembrane region" description="Helical" evidence="3">
    <location>
        <begin position="414"/>
        <end position="439"/>
    </location>
</feature>
<keyword evidence="1" id="KW-0406">Ion transport</keyword>
<dbReference type="Gene3D" id="1.10.287.630">
    <property type="entry name" value="Helix hairpin bin"/>
    <property type="match status" value="1"/>
</dbReference>
<dbReference type="Gene3D" id="2.60.120.10">
    <property type="entry name" value="Jelly Rolls"/>
    <property type="match status" value="1"/>
</dbReference>
<dbReference type="PROSITE" id="PS50042">
    <property type="entry name" value="CNMP_BINDING_3"/>
    <property type="match status" value="2"/>
</dbReference>
<dbReference type="EMBL" id="JAGTXO010000001">
    <property type="protein sequence ID" value="KAG8471111.1"/>
    <property type="molecule type" value="Genomic_DNA"/>
</dbReference>
<keyword evidence="1" id="KW-0407">Ion channel</keyword>
<evidence type="ECO:0000313" key="6">
    <source>
        <dbReference type="Proteomes" id="UP000751190"/>
    </source>
</evidence>
<dbReference type="GO" id="GO:0005221">
    <property type="term" value="F:intracellularly cyclic nucleotide-activated monoatomic cation channel activity"/>
    <property type="evidence" value="ECO:0007669"/>
    <property type="project" value="InterPro"/>
</dbReference>
<feature type="domain" description="Cyclic nucleotide-binding" evidence="4">
    <location>
        <begin position="604"/>
        <end position="653"/>
    </location>
</feature>
<keyword evidence="1" id="KW-0813">Transport</keyword>
<dbReference type="PANTHER" id="PTHR45638">
    <property type="entry name" value="CYCLIC NUCLEOTIDE-GATED CATION CHANNEL SUBUNIT A"/>
    <property type="match status" value="1"/>
</dbReference>
<feature type="region of interest" description="Disordered" evidence="2">
    <location>
        <begin position="151"/>
        <end position="189"/>
    </location>
</feature>
<comment type="caution">
    <text evidence="5">The sequence shown here is derived from an EMBL/GenBank/DDBJ whole genome shotgun (WGS) entry which is preliminary data.</text>
</comment>
<accession>A0A8J6CHG0</accession>
<dbReference type="OMA" id="RREIAWH"/>
<dbReference type="OrthoDB" id="421226at2759"/>
<dbReference type="PANTHER" id="PTHR45638:SF11">
    <property type="entry name" value="CYCLIC NUCLEOTIDE-GATED CATION CHANNEL SUBUNIT A"/>
    <property type="match status" value="1"/>
</dbReference>
<keyword evidence="3" id="KW-0472">Membrane</keyword>
<dbReference type="GO" id="GO:0044877">
    <property type="term" value="F:protein-containing complex binding"/>
    <property type="evidence" value="ECO:0007669"/>
    <property type="project" value="TreeGrafter"/>
</dbReference>
<feature type="transmembrane region" description="Helical" evidence="3">
    <location>
        <begin position="268"/>
        <end position="288"/>
    </location>
</feature>
<feature type="compositionally biased region" description="Low complexity" evidence="2">
    <location>
        <begin position="33"/>
        <end position="62"/>
    </location>
</feature>
<keyword evidence="1" id="KW-1071">Ligand-gated ion channel</keyword>
<dbReference type="CDD" id="cd00038">
    <property type="entry name" value="CAP_ED"/>
    <property type="match status" value="1"/>
</dbReference>
<feature type="transmembrane region" description="Helical" evidence="3">
    <location>
        <begin position="300"/>
        <end position="324"/>
    </location>
</feature>
<feature type="domain" description="Cyclic nucleotide-binding" evidence="4">
    <location>
        <begin position="734"/>
        <end position="778"/>
    </location>
</feature>
<dbReference type="InterPro" id="IPR000595">
    <property type="entry name" value="cNMP-bd_dom"/>
</dbReference>
<proteinExistence type="predicted"/>
<dbReference type="SMART" id="SM00100">
    <property type="entry name" value="cNMP"/>
    <property type="match status" value="1"/>
</dbReference>